<evidence type="ECO:0000256" key="3">
    <source>
        <dbReference type="ARBA" id="ARBA00004496"/>
    </source>
</evidence>
<dbReference type="Proteomes" id="UP000752171">
    <property type="component" value="Unassembled WGS sequence"/>
</dbReference>
<keyword evidence="12" id="KW-0547">Nucleotide-binding</keyword>
<evidence type="ECO:0000256" key="9">
    <source>
        <dbReference type="ARBA" id="ARBA00022679"/>
    </source>
</evidence>
<keyword evidence="18" id="KW-0539">Nucleus</keyword>
<evidence type="ECO:0000256" key="12">
    <source>
        <dbReference type="ARBA" id="ARBA00022741"/>
    </source>
</evidence>
<dbReference type="PANTHER" id="PTHR35971:SF4">
    <property type="entry name" value="OBSCURIN"/>
    <property type="match status" value="1"/>
</dbReference>
<proteinExistence type="inferred from homology"/>
<comment type="cofactor">
    <cofactor evidence="1">
        <name>Mg(2+)</name>
        <dbReference type="ChEBI" id="CHEBI:18420"/>
    </cofactor>
</comment>
<evidence type="ECO:0000256" key="21">
    <source>
        <dbReference type="ARBA" id="ARBA00048679"/>
    </source>
</evidence>
<dbReference type="EC" id="2.7.11.1" evidence="5"/>
<dbReference type="InterPro" id="IPR003599">
    <property type="entry name" value="Ig_sub"/>
</dbReference>
<evidence type="ECO:0000256" key="16">
    <source>
        <dbReference type="ARBA" id="ARBA00022860"/>
    </source>
</evidence>
<evidence type="ECO:0000256" key="20">
    <source>
        <dbReference type="ARBA" id="ARBA00047899"/>
    </source>
</evidence>
<keyword evidence="14" id="KW-0067">ATP-binding</keyword>
<comment type="catalytic activity">
    <reaction evidence="20">
        <text>L-threonyl-[protein] + ATP = O-phospho-L-threonyl-[protein] + ADP + H(+)</text>
        <dbReference type="Rhea" id="RHEA:46608"/>
        <dbReference type="Rhea" id="RHEA-COMP:11060"/>
        <dbReference type="Rhea" id="RHEA-COMP:11605"/>
        <dbReference type="ChEBI" id="CHEBI:15378"/>
        <dbReference type="ChEBI" id="CHEBI:30013"/>
        <dbReference type="ChEBI" id="CHEBI:30616"/>
        <dbReference type="ChEBI" id="CHEBI:61977"/>
        <dbReference type="ChEBI" id="CHEBI:456216"/>
        <dbReference type="EC" id="2.7.11.1"/>
    </reaction>
</comment>
<dbReference type="OrthoDB" id="10072266at2759"/>
<keyword evidence="9" id="KW-0808">Transferase</keyword>
<protein>
    <recommendedName>
        <fullName evidence="5">non-specific serine/threonine protein kinase</fullName>
        <ecNumber evidence="5">2.7.11.1</ecNumber>
    </recommendedName>
</protein>
<feature type="domain" description="Ig-like" evidence="22">
    <location>
        <begin position="94"/>
        <end position="177"/>
    </location>
</feature>
<dbReference type="GO" id="GO:0005737">
    <property type="term" value="C:cytoplasm"/>
    <property type="evidence" value="ECO:0007669"/>
    <property type="project" value="UniProtKB-SubCell"/>
</dbReference>
<evidence type="ECO:0000313" key="24">
    <source>
        <dbReference type="Proteomes" id="UP000752171"/>
    </source>
</evidence>
<dbReference type="InterPro" id="IPR013098">
    <property type="entry name" value="Ig_I-set"/>
</dbReference>
<dbReference type="EMBL" id="JAICCE010000012">
    <property type="protein sequence ID" value="KAG9270126.1"/>
    <property type="molecule type" value="Genomic_DNA"/>
</dbReference>
<gene>
    <name evidence="23" type="primary">OBSCN</name>
    <name evidence="23" type="ORF">AMEX_G15043</name>
</gene>
<dbReference type="SMART" id="SM00409">
    <property type="entry name" value="IG"/>
    <property type="match status" value="3"/>
</dbReference>
<accession>A0A8T2LL48</accession>
<comment type="caution">
    <text evidence="23">The sequence shown here is derived from an EMBL/GenBank/DDBJ whole genome shotgun (WGS) entry which is preliminary data.</text>
</comment>
<dbReference type="FunFam" id="2.60.40.10:FF:000148">
    <property type="entry name" value="titin isoform X1"/>
    <property type="match status" value="1"/>
</dbReference>
<dbReference type="SUPFAM" id="SSF48726">
    <property type="entry name" value="Immunoglobulin"/>
    <property type="match status" value="3"/>
</dbReference>
<feature type="non-terminal residue" evidence="23">
    <location>
        <position position="282"/>
    </location>
</feature>
<dbReference type="Gene3D" id="2.60.40.10">
    <property type="entry name" value="Immunoglobulins"/>
    <property type="match status" value="3"/>
</dbReference>
<comment type="catalytic activity">
    <reaction evidence="21">
        <text>L-seryl-[protein] + ATP = O-phospho-L-seryl-[protein] + ADP + H(+)</text>
        <dbReference type="Rhea" id="RHEA:17989"/>
        <dbReference type="Rhea" id="RHEA-COMP:9863"/>
        <dbReference type="Rhea" id="RHEA-COMP:11604"/>
        <dbReference type="ChEBI" id="CHEBI:15378"/>
        <dbReference type="ChEBI" id="CHEBI:29999"/>
        <dbReference type="ChEBI" id="CHEBI:30616"/>
        <dbReference type="ChEBI" id="CHEBI:83421"/>
        <dbReference type="ChEBI" id="CHEBI:456216"/>
        <dbReference type="EC" id="2.7.11.1"/>
    </reaction>
</comment>
<evidence type="ECO:0000256" key="13">
    <source>
        <dbReference type="ARBA" id="ARBA00022777"/>
    </source>
</evidence>
<evidence type="ECO:0000256" key="8">
    <source>
        <dbReference type="ARBA" id="ARBA00022553"/>
    </source>
</evidence>
<organism evidence="23 24">
    <name type="scientific">Astyanax mexicanus</name>
    <name type="common">Blind cave fish</name>
    <name type="synonym">Astyanax fasciatus mexicanus</name>
    <dbReference type="NCBI Taxonomy" id="7994"/>
    <lineage>
        <taxon>Eukaryota</taxon>
        <taxon>Metazoa</taxon>
        <taxon>Chordata</taxon>
        <taxon>Craniata</taxon>
        <taxon>Vertebrata</taxon>
        <taxon>Euteleostomi</taxon>
        <taxon>Actinopterygii</taxon>
        <taxon>Neopterygii</taxon>
        <taxon>Teleostei</taxon>
        <taxon>Ostariophysi</taxon>
        <taxon>Characiformes</taxon>
        <taxon>Characoidei</taxon>
        <taxon>Acestrorhamphidae</taxon>
        <taxon>Acestrorhamphinae</taxon>
        <taxon>Astyanax</taxon>
    </lineage>
</organism>
<dbReference type="InterPro" id="IPR013783">
    <property type="entry name" value="Ig-like_fold"/>
</dbReference>
<dbReference type="Pfam" id="PF07679">
    <property type="entry name" value="I-set"/>
    <property type="match status" value="3"/>
</dbReference>
<comment type="similarity">
    <text evidence="4">Belongs to the protein kinase superfamily. CAMK Ser/Thr protein kinase family.</text>
</comment>
<dbReference type="FunFam" id="2.60.40.10:FF:000050">
    <property type="entry name" value="Titin isoform B"/>
    <property type="match status" value="2"/>
</dbReference>
<keyword evidence="11" id="KW-0677">Repeat</keyword>
<comment type="subcellular location">
    <subcellularLocation>
        <location evidence="3">Cytoplasm</location>
    </subcellularLocation>
    <subcellularLocation>
        <location evidence="2">Nucleus</location>
    </subcellularLocation>
</comment>
<dbReference type="InterPro" id="IPR052385">
    <property type="entry name" value="Obscurin/Obscurin-like_Reg"/>
</dbReference>
<evidence type="ECO:0000256" key="11">
    <source>
        <dbReference type="ARBA" id="ARBA00022737"/>
    </source>
</evidence>
<evidence type="ECO:0000256" key="10">
    <source>
        <dbReference type="ARBA" id="ARBA00022723"/>
    </source>
</evidence>
<evidence type="ECO:0000256" key="4">
    <source>
        <dbReference type="ARBA" id="ARBA00006692"/>
    </source>
</evidence>
<dbReference type="GO" id="GO:0005516">
    <property type="term" value="F:calmodulin binding"/>
    <property type="evidence" value="ECO:0007669"/>
    <property type="project" value="UniProtKB-KW"/>
</dbReference>
<name>A0A8T2LL48_ASTMX</name>
<evidence type="ECO:0000256" key="5">
    <source>
        <dbReference type="ARBA" id="ARBA00012513"/>
    </source>
</evidence>
<feature type="domain" description="Ig-like" evidence="22">
    <location>
        <begin position="182"/>
        <end position="256"/>
    </location>
</feature>
<dbReference type="PANTHER" id="PTHR35971">
    <property type="entry name" value="SI:DKEY-31G6.6"/>
    <property type="match status" value="1"/>
</dbReference>
<evidence type="ECO:0000256" key="14">
    <source>
        <dbReference type="ARBA" id="ARBA00022840"/>
    </source>
</evidence>
<keyword evidence="6" id="KW-0963">Cytoplasm</keyword>
<dbReference type="InterPro" id="IPR007110">
    <property type="entry name" value="Ig-like_dom"/>
</dbReference>
<evidence type="ECO:0000313" key="23">
    <source>
        <dbReference type="EMBL" id="KAG9270126.1"/>
    </source>
</evidence>
<evidence type="ECO:0000256" key="15">
    <source>
        <dbReference type="ARBA" id="ARBA00022842"/>
    </source>
</evidence>
<keyword evidence="8" id="KW-0597">Phosphoprotein</keyword>
<sequence length="282" mass="31498">LVQKIEVLKGLEDVTLCEKEAHTFEVILSHSYVHGTWSRNGVPLKSKPTCRISAQGKTHTLTLTRLSLSDMGLICFQAEGAETSATLTVTARDIEIVKHLQDISVTERETVTLVCEVNLEEVDGKWFKNSSRIKAGDNVKIRCEDKTHSLTFRAVKPEDAGEIMFMAERVSSTAVLTVTELPVHITRPLRAKIAMYKHRALLECQLSRANAEVTWYKRNREIVSHGKYQVVSDGVYRQLTIDEVGTSDEDIFTCDAVDDSTSCQLFVEGELLIAVCGRPNLC</sequence>
<dbReference type="CDD" id="cd00096">
    <property type="entry name" value="Ig"/>
    <property type="match status" value="1"/>
</dbReference>
<dbReference type="GO" id="GO:0005634">
    <property type="term" value="C:nucleus"/>
    <property type="evidence" value="ECO:0007669"/>
    <property type="project" value="UniProtKB-SubCell"/>
</dbReference>
<keyword evidence="15" id="KW-0460">Magnesium</keyword>
<dbReference type="GO" id="GO:0004674">
    <property type="term" value="F:protein serine/threonine kinase activity"/>
    <property type="evidence" value="ECO:0007669"/>
    <property type="project" value="UniProtKB-KW"/>
</dbReference>
<evidence type="ECO:0000256" key="2">
    <source>
        <dbReference type="ARBA" id="ARBA00004123"/>
    </source>
</evidence>
<evidence type="ECO:0000259" key="22">
    <source>
        <dbReference type="PROSITE" id="PS50835"/>
    </source>
</evidence>
<keyword evidence="10" id="KW-0479">Metal-binding</keyword>
<reference evidence="23 24" key="1">
    <citation type="submission" date="2021-07" db="EMBL/GenBank/DDBJ databases">
        <authorList>
            <person name="Imarazene B."/>
            <person name="Zahm M."/>
            <person name="Klopp C."/>
            <person name="Cabau C."/>
            <person name="Beille S."/>
            <person name="Jouanno E."/>
            <person name="Castinel A."/>
            <person name="Lluch J."/>
            <person name="Gil L."/>
            <person name="Kuchtly C."/>
            <person name="Lopez Roques C."/>
            <person name="Donnadieu C."/>
            <person name="Parrinello H."/>
            <person name="Journot L."/>
            <person name="Du K."/>
            <person name="Schartl M."/>
            <person name="Retaux S."/>
            <person name="Guiguen Y."/>
        </authorList>
    </citation>
    <scope>NUCLEOTIDE SEQUENCE [LARGE SCALE GENOMIC DNA]</scope>
    <source>
        <strain evidence="23">Pach_M1</strain>
        <tissue evidence="23">Testis</tissue>
    </source>
</reference>
<evidence type="ECO:0000256" key="18">
    <source>
        <dbReference type="ARBA" id="ARBA00023242"/>
    </source>
</evidence>
<evidence type="ECO:0000256" key="17">
    <source>
        <dbReference type="ARBA" id="ARBA00023157"/>
    </source>
</evidence>
<keyword evidence="17" id="KW-1015">Disulfide bond</keyword>
<dbReference type="GO" id="GO:0005524">
    <property type="term" value="F:ATP binding"/>
    <property type="evidence" value="ECO:0007669"/>
    <property type="project" value="UniProtKB-KW"/>
</dbReference>
<dbReference type="InterPro" id="IPR036179">
    <property type="entry name" value="Ig-like_dom_sf"/>
</dbReference>
<keyword evidence="13" id="KW-0418">Kinase</keyword>
<dbReference type="PROSITE" id="PS50835">
    <property type="entry name" value="IG_LIKE"/>
    <property type="match status" value="2"/>
</dbReference>
<evidence type="ECO:0000256" key="6">
    <source>
        <dbReference type="ARBA" id="ARBA00022490"/>
    </source>
</evidence>
<evidence type="ECO:0000256" key="7">
    <source>
        <dbReference type="ARBA" id="ARBA00022527"/>
    </source>
</evidence>
<dbReference type="GO" id="GO:0046872">
    <property type="term" value="F:metal ion binding"/>
    <property type="evidence" value="ECO:0007669"/>
    <property type="project" value="UniProtKB-KW"/>
</dbReference>
<dbReference type="AlphaFoldDB" id="A0A8T2LL48"/>
<evidence type="ECO:0000256" key="19">
    <source>
        <dbReference type="ARBA" id="ARBA00023319"/>
    </source>
</evidence>
<keyword evidence="7" id="KW-0723">Serine/threonine-protein kinase</keyword>
<evidence type="ECO:0000256" key="1">
    <source>
        <dbReference type="ARBA" id="ARBA00001946"/>
    </source>
</evidence>
<keyword evidence="16" id="KW-0112">Calmodulin-binding</keyword>
<keyword evidence="19" id="KW-0393">Immunoglobulin domain</keyword>